<feature type="transmembrane region" description="Helical" evidence="6">
    <location>
        <begin position="186"/>
        <end position="209"/>
    </location>
</feature>
<comment type="caution">
    <text evidence="7">The sequence shown here is derived from an EMBL/GenBank/DDBJ whole genome shotgun (WGS) entry which is preliminary data.</text>
</comment>
<keyword evidence="8" id="KW-1185">Reference proteome</keyword>
<reference evidence="7 8" key="1">
    <citation type="journal article" date="2021" name="Int. J. Syst. Evol. Microbiol.">
        <title>Reticulibacter mediterranei gen. nov., sp. nov., within the new family Reticulibacteraceae fam. nov., and Ktedonospora formicarum gen. nov., sp. nov., Ktedonobacter robiniae sp. nov., Dictyobacter formicarum sp. nov. and Dictyobacter arantiisoli sp. nov., belonging to the class Ktedonobacteria.</title>
        <authorList>
            <person name="Yabe S."/>
            <person name="Zheng Y."/>
            <person name="Wang C.M."/>
            <person name="Sakai Y."/>
            <person name="Abe K."/>
            <person name="Yokota A."/>
            <person name="Donadio S."/>
            <person name="Cavaletti L."/>
            <person name="Monciardini P."/>
        </authorList>
    </citation>
    <scope>NUCLEOTIDE SEQUENCE [LARGE SCALE GENOMIC DNA]</scope>
    <source>
        <strain evidence="7 8">SOSP1-30</strain>
    </source>
</reference>
<dbReference type="CDD" id="cd06579">
    <property type="entry name" value="TM_PBP1_transp_AraH_like"/>
    <property type="match status" value="1"/>
</dbReference>
<feature type="transmembrane region" description="Helical" evidence="6">
    <location>
        <begin position="21"/>
        <end position="40"/>
    </location>
</feature>
<sequence length="332" mass="35122">MIRLEQRLTMLKELRSLRNIGQDYGALIALVALIIFNIIFTRQFNSWISITDLLVHVTPTLILGVGMTLVIATGGIDISVGSIMGLTGILTYLIFSGKLFGIQNIVLGTAVAMPIALVVATLIGAFNGLLVTRFKVQPIVATLITLITIRGVAEVTVNGFQFAFLSAPIVSWLSGNLFGFLPRQVILMAVIVAIFAWLMRATAFSRYLLAAGGNQSAARLAGVPVNRILIIVYAISGLLAGIAGLAYIAFDSAANPVTDGLGKELDAIAAVAVGGTRLTGGHATIMGTVVGAIFIQLIRQTLVALNVPNDIASIIIGMLIVLAVFLQRQRKA</sequence>
<keyword evidence="3 6" id="KW-0812">Transmembrane</keyword>
<dbReference type="Pfam" id="PF02653">
    <property type="entry name" value="BPD_transp_2"/>
    <property type="match status" value="1"/>
</dbReference>
<dbReference type="InterPro" id="IPR001851">
    <property type="entry name" value="ABC_transp_permease"/>
</dbReference>
<keyword evidence="2" id="KW-1003">Cell membrane</keyword>
<name>A0ABQ3UW91_9CHLR</name>
<dbReference type="EMBL" id="BNJG01000002">
    <property type="protein sequence ID" value="GHO57089.1"/>
    <property type="molecule type" value="Genomic_DNA"/>
</dbReference>
<accession>A0ABQ3UW91</accession>
<evidence type="ECO:0000313" key="8">
    <source>
        <dbReference type="Proteomes" id="UP000654345"/>
    </source>
</evidence>
<gene>
    <name evidence="7" type="ORF">KSB_55640</name>
</gene>
<evidence type="ECO:0000313" key="7">
    <source>
        <dbReference type="EMBL" id="GHO57089.1"/>
    </source>
</evidence>
<evidence type="ECO:0000256" key="6">
    <source>
        <dbReference type="SAM" id="Phobius"/>
    </source>
</evidence>
<feature type="transmembrane region" description="Helical" evidence="6">
    <location>
        <begin position="60"/>
        <end position="93"/>
    </location>
</feature>
<comment type="subcellular location">
    <subcellularLocation>
        <location evidence="1">Cell membrane</location>
        <topology evidence="1">Multi-pass membrane protein</topology>
    </subcellularLocation>
</comment>
<dbReference type="PANTHER" id="PTHR32196">
    <property type="entry name" value="ABC TRANSPORTER PERMEASE PROTEIN YPHD-RELATED-RELATED"/>
    <property type="match status" value="1"/>
</dbReference>
<evidence type="ECO:0000256" key="4">
    <source>
        <dbReference type="ARBA" id="ARBA00022989"/>
    </source>
</evidence>
<feature type="transmembrane region" description="Helical" evidence="6">
    <location>
        <begin position="311"/>
        <end position="327"/>
    </location>
</feature>
<dbReference type="RefSeq" id="WP_201373523.1">
    <property type="nucleotide sequence ID" value="NZ_BNJG01000002.1"/>
</dbReference>
<protein>
    <submittedName>
        <fullName evidence="7">Sugar ABC transporter permease</fullName>
    </submittedName>
</protein>
<feature type="transmembrane region" description="Helical" evidence="6">
    <location>
        <begin position="105"/>
        <end position="130"/>
    </location>
</feature>
<proteinExistence type="predicted"/>
<dbReference type="Proteomes" id="UP000654345">
    <property type="component" value="Unassembled WGS sequence"/>
</dbReference>
<evidence type="ECO:0000256" key="3">
    <source>
        <dbReference type="ARBA" id="ARBA00022692"/>
    </source>
</evidence>
<keyword evidence="5 6" id="KW-0472">Membrane</keyword>
<keyword evidence="4 6" id="KW-1133">Transmembrane helix</keyword>
<evidence type="ECO:0000256" key="2">
    <source>
        <dbReference type="ARBA" id="ARBA00022475"/>
    </source>
</evidence>
<evidence type="ECO:0000256" key="5">
    <source>
        <dbReference type="ARBA" id="ARBA00023136"/>
    </source>
</evidence>
<organism evidence="7 8">
    <name type="scientific">Ktedonobacter robiniae</name>
    <dbReference type="NCBI Taxonomy" id="2778365"/>
    <lineage>
        <taxon>Bacteria</taxon>
        <taxon>Bacillati</taxon>
        <taxon>Chloroflexota</taxon>
        <taxon>Ktedonobacteria</taxon>
        <taxon>Ktedonobacterales</taxon>
        <taxon>Ktedonobacteraceae</taxon>
        <taxon>Ktedonobacter</taxon>
    </lineage>
</organism>
<evidence type="ECO:0000256" key="1">
    <source>
        <dbReference type="ARBA" id="ARBA00004651"/>
    </source>
</evidence>
<feature type="transmembrane region" description="Helical" evidence="6">
    <location>
        <begin position="230"/>
        <end position="250"/>
    </location>
</feature>